<evidence type="ECO:0000313" key="1">
    <source>
        <dbReference type="Ensembl" id="ENSMFAP00000051330.1"/>
    </source>
</evidence>
<sequence>DHLGKYGETSSLQKIQKLPGPGWVQWLRPVIPALWEAEAGRLAELRSSRPAWTTWLNPISTKIQEISQAWRHVPIVPATWEAESGELLEPGKRRLHELRLHCCISAWETEQARLCLKKQNKKD</sequence>
<dbReference type="GeneTree" id="ENSGT00940000163244"/>
<dbReference type="AlphaFoldDB" id="A0A7N9CQA2"/>
<protein>
    <submittedName>
        <fullName evidence="1">Uncharacterized protein</fullName>
    </submittedName>
</protein>
<name>A0A7N9CQA2_MACFA</name>
<accession>A0A7N9CQA2</accession>
<evidence type="ECO:0000313" key="2">
    <source>
        <dbReference type="Proteomes" id="UP000233100"/>
    </source>
</evidence>
<dbReference type="Proteomes" id="UP000233100">
    <property type="component" value="Chromosome 16"/>
</dbReference>
<proteinExistence type="predicted"/>
<reference evidence="1" key="3">
    <citation type="submission" date="2025-09" db="UniProtKB">
        <authorList>
            <consortium name="Ensembl"/>
        </authorList>
    </citation>
    <scope>IDENTIFICATION</scope>
</reference>
<keyword evidence="2" id="KW-1185">Reference proteome</keyword>
<organism evidence="1 2">
    <name type="scientific">Macaca fascicularis</name>
    <name type="common">Crab-eating macaque</name>
    <name type="synonym">Cynomolgus monkey</name>
    <dbReference type="NCBI Taxonomy" id="9541"/>
    <lineage>
        <taxon>Eukaryota</taxon>
        <taxon>Metazoa</taxon>
        <taxon>Chordata</taxon>
        <taxon>Craniata</taxon>
        <taxon>Vertebrata</taxon>
        <taxon>Euteleostomi</taxon>
        <taxon>Mammalia</taxon>
        <taxon>Eutheria</taxon>
        <taxon>Euarchontoglires</taxon>
        <taxon>Primates</taxon>
        <taxon>Haplorrhini</taxon>
        <taxon>Catarrhini</taxon>
        <taxon>Cercopithecidae</taxon>
        <taxon>Cercopithecinae</taxon>
        <taxon>Macaca</taxon>
    </lineage>
</organism>
<dbReference type="Ensembl" id="ENSMFAT00000092703.1">
    <property type="protein sequence ID" value="ENSMFAP00000051330.1"/>
    <property type="gene ID" value="ENSMFAG00000059418.1"/>
</dbReference>
<reference evidence="1" key="2">
    <citation type="submission" date="2025-08" db="UniProtKB">
        <authorList>
            <consortium name="Ensembl"/>
        </authorList>
    </citation>
    <scope>IDENTIFICATION</scope>
</reference>
<reference evidence="1 2" key="1">
    <citation type="submission" date="2013-03" db="EMBL/GenBank/DDBJ databases">
        <authorList>
            <person name="Warren W."/>
            <person name="Wilson R.K."/>
        </authorList>
    </citation>
    <scope>NUCLEOTIDE SEQUENCE</scope>
</reference>